<dbReference type="PANTHER" id="PTHR35936:SF25">
    <property type="entry name" value="ABC TRANSPORTER SUBSTRATE-BINDING PROTEIN"/>
    <property type="match status" value="1"/>
</dbReference>
<protein>
    <submittedName>
        <fullName evidence="3">Polar amino acid transport system substrate-binding protein</fullName>
    </submittedName>
</protein>
<feature type="chain" id="PRO_5045803458" evidence="2">
    <location>
        <begin position="23"/>
        <end position="256"/>
    </location>
</feature>
<proteinExistence type="inferred from homology"/>
<evidence type="ECO:0000256" key="1">
    <source>
        <dbReference type="ARBA" id="ARBA00010333"/>
    </source>
</evidence>
<dbReference type="SUPFAM" id="SSF53850">
    <property type="entry name" value="Periplasmic binding protein-like II"/>
    <property type="match status" value="1"/>
</dbReference>
<comment type="caution">
    <text evidence="3">The sequence shown here is derived from an EMBL/GenBank/DDBJ whole genome shotgun (WGS) entry which is preliminary data.</text>
</comment>
<sequence>MIMWLRFCLFLLSFSCLTNGHAAPKQQVLLLTYHLKAPYVIDWGEQRGLYFDLAFYLNHKTDKYQFKTELMPRKRLDVLLAEPFADVVVGVQPAWFKPLADKMLFTAPFLHDKDVFVSDARKPVRDQDLADLTGKIFIGSQGYKYKGIDEIVASGILERVDTLQEDYVLDMLRLGRGDFTIISSSTLSYKFSHGEQARHFYVANTPHDLIQRGFMVSKTDPQLHQFLQQVIQQMPADQEWQLLLAKYQIQHAMVKP</sequence>
<keyword evidence="2" id="KW-0732">Signal</keyword>
<dbReference type="RefSeq" id="WP_405047862.1">
    <property type="nucleotide sequence ID" value="NZ_JAVDWR010000001.1"/>
</dbReference>
<evidence type="ECO:0000256" key="2">
    <source>
        <dbReference type="SAM" id="SignalP"/>
    </source>
</evidence>
<feature type="signal peptide" evidence="2">
    <location>
        <begin position="1"/>
        <end position="22"/>
    </location>
</feature>
<gene>
    <name evidence="3" type="ORF">J2W69_000043</name>
</gene>
<dbReference type="PANTHER" id="PTHR35936">
    <property type="entry name" value="MEMBRANE-BOUND LYTIC MUREIN TRANSGLYCOSYLASE F"/>
    <property type="match status" value="1"/>
</dbReference>
<reference evidence="3 4" key="1">
    <citation type="submission" date="2023-07" db="EMBL/GenBank/DDBJ databases">
        <title>Sorghum-associated microbial communities from plants grown in Nebraska, USA.</title>
        <authorList>
            <person name="Schachtman D."/>
        </authorList>
    </citation>
    <scope>NUCLEOTIDE SEQUENCE [LARGE SCALE GENOMIC DNA]</scope>
    <source>
        <strain evidence="3 4">4138</strain>
    </source>
</reference>
<accession>A0ABU1VTT4</accession>
<organism evidence="3 4">
    <name type="scientific">Rheinheimera soli</name>
    <dbReference type="NCBI Taxonomy" id="443616"/>
    <lineage>
        <taxon>Bacteria</taxon>
        <taxon>Pseudomonadati</taxon>
        <taxon>Pseudomonadota</taxon>
        <taxon>Gammaproteobacteria</taxon>
        <taxon>Chromatiales</taxon>
        <taxon>Chromatiaceae</taxon>
        <taxon>Rheinheimera</taxon>
    </lineage>
</organism>
<evidence type="ECO:0000313" key="4">
    <source>
        <dbReference type="Proteomes" id="UP001257909"/>
    </source>
</evidence>
<keyword evidence="4" id="KW-1185">Reference proteome</keyword>
<comment type="similarity">
    <text evidence="1">Belongs to the bacterial solute-binding protein 3 family.</text>
</comment>
<name>A0ABU1VTT4_9GAMM</name>
<dbReference type="Gene3D" id="3.40.190.10">
    <property type="entry name" value="Periplasmic binding protein-like II"/>
    <property type="match status" value="2"/>
</dbReference>
<evidence type="ECO:0000313" key="3">
    <source>
        <dbReference type="EMBL" id="MDR7119128.1"/>
    </source>
</evidence>
<dbReference type="EMBL" id="JAVDWR010000001">
    <property type="protein sequence ID" value="MDR7119128.1"/>
    <property type="molecule type" value="Genomic_DNA"/>
</dbReference>
<dbReference type="Proteomes" id="UP001257909">
    <property type="component" value="Unassembled WGS sequence"/>
</dbReference>